<evidence type="ECO:0000256" key="6">
    <source>
        <dbReference type="PROSITE-ProRule" id="PRU01240"/>
    </source>
</evidence>
<dbReference type="PANTHER" id="PTHR43806">
    <property type="entry name" value="PEPTIDASE S8"/>
    <property type="match status" value="1"/>
</dbReference>
<dbReference type="SUPFAM" id="SSF52743">
    <property type="entry name" value="Subtilisin-like"/>
    <property type="match status" value="1"/>
</dbReference>
<evidence type="ECO:0000256" key="5">
    <source>
        <dbReference type="ARBA" id="ARBA00022825"/>
    </source>
</evidence>
<dbReference type="AlphaFoldDB" id="A0A059FAL7"/>
<keyword evidence="3" id="KW-0732">Signal</keyword>
<dbReference type="PANTHER" id="PTHR43806:SF11">
    <property type="entry name" value="CEREVISIN-RELATED"/>
    <property type="match status" value="1"/>
</dbReference>
<dbReference type="PRINTS" id="PR00723">
    <property type="entry name" value="SUBTILISIN"/>
</dbReference>
<dbReference type="InterPro" id="IPR000209">
    <property type="entry name" value="Peptidase_S8/S53_dom"/>
</dbReference>
<dbReference type="Proteomes" id="UP000025171">
    <property type="component" value="Unassembled WGS sequence"/>
</dbReference>
<dbReference type="Pfam" id="PF00082">
    <property type="entry name" value="Peptidase_S8"/>
    <property type="match status" value="1"/>
</dbReference>
<proteinExistence type="inferred from homology"/>
<dbReference type="InterPro" id="IPR023827">
    <property type="entry name" value="Peptidase_S8_Asp-AS"/>
</dbReference>
<evidence type="ECO:0000256" key="8">
    <source>
        <dbReference type="SAM" id="MobiDB-lite"/>
    </source>
</evidence>
<dbReference type="InterPro" id="IPR036852">
    <property type="entry name" value="Peptidase_S8/S53_dom_sf"/>
</dbReference>
<dbReference type="GO" id="GO:0004252">
    <property type="term" value="F:serine-type endopeptidase activity"/>
    <property type="evidence" value="ECO:0007669"/>
    <property type="project" value="UniProtKB-UniRule"/>
</dbReference>
<keyword evidence="4 6" id="KW-0378">Hydrolase</keyword>
<feature type="active site" description="Charge relay system" evidence="6">
    <location>
        <position position="316"/>
    </location>
</feature>
<dbReference type="GO" id="GO:0006508">
    <property type="term" value="P:proteolysis"/>
    <property type="evidence" value="ECO:0007669"/>
    <property type="project" value="UniProtKB-KW"/>
</dbReference>
<dbReference type="CDD" id="cd04848">
    <property type="entry name" value="Peptidases_S8_Autotransporter_serine_protease_like"/>
    <property type="match status" value="1"/>
</dbReference>
<evidence type="ECO:0000313" key="10">
    <source>
        <dbReference type="EMBL" id="KCZ87568.1"/>
    </source>
</evidence>
<evidence type="ECO:0000256" key="3">
    <source>
        <dbReference type="ARBA" id="ARBA00022729"/>
    </source>
</evidence>
<comment type="similarity">
    <text evidence="1 6 7">Belongs to the peptidase S8 family.</text>
</comment>
<dbReference type="InterPro" id="IPR050131">
    <property type="entry name" value="Peptidase_S8_subtilisin-like"/>
</dbReference>
<name>A0A059FAL7_9PROT</name>
<dbReference type="PROSITE" id="PS00138">
    <property type="entry name" value="SUBTILASE_SER"/>
    <property type="match status" value="1"/>
</dbReference>
<dbReference type="EMBL" id="ARYK01000012">
    <property type="protein sequence ID" value="KCZ87568.1"/>
    <property type="molecule type" value="Genomic_DNA"/>
</dbReference>
<dbReference type="PROSITE" id="PS00136">
    <property type="entry name" value="SUBTILASE_ASP"/>
    <property type="match status" value="1"/>
</dbReference>
<dbReference type="STRING" id="1280950.HJO_16385"/>
<dbReference type="RefSeq" id="WP_035619198.1">
    <property type="nucleotide sequence ID" value="NZ_ARYK01000012.1"/>
</dbReference>
<dbReference type="Gene3D" id="3.40.50.200">
    <property type="entry name" value="Peptidase S8/S53 domain"/>
    <property type="match status" value="1"/>
</dbReference>
<dbReference type="InterPro" id="IPR023828">
    <property type="entry name" value="Peptidase_S8_Ser-AS"/>
</dbReference>
<reference evidence="10 11" key="1">
    <citation type="journal article" date="2014" name="Antonie Van Leeuwenhoek">
        <title>Hyphomonas beringensis sp. nov. and Hyphomonas chukchiensis sp. nov., isolated from surface seawater of the Bering Sea and Chukchi Sea.</title>
        <authorList>
            <person name="Li C."/>
            <person name="Lai Q."/>
            <person name="Li G."/>
            <person name="Dong C."/>
            <person name="Wang J."/>
            <person name="Liao Y."/>
            <person name="Shao Z."/>
        </authorList>
    </citation>
    <scope>NUCLEOTIDE SEQUENCE [LARGE SCALE GENOMIC DNA]</scope>
    <source>
        <strain evidence="10 11">MHS-2</strain>
    </source>
</reference>
<evidence type="ECO:0000256" key="2">
    <source>
        <dbReference type="ARBA" id="ARBA00022670"/>
    </source>
</evidence>
<evidence type="ECO:0000256" key="1">
    <source>
        <dbReference type="ARBA" id="ARBA00011073"/>
    </source>
</evidence>
<evidence type="ECO:0000256" key="7">
    <source>
        <dbReference type="RuleBase" id="RU003355"/>
    </source>
</evidence>
<feature type="region of interest" description="Disordered" evidence="8">
    <location>
        <begin position="289"/>
        <end position="308"/>
    </location>
</feature>
<dbReference type="eggNOG" id="COG1404">
    <property type="taxonomic scope" value="Bacteria"/>
</dbReference>
<dbReference type="PATRIC" id="fig|1280950.3.peg.3284"/>
<keyword evidence="11" id="KW-1185">Reference proteome</keyword>
<feature type="domain" description="Peptidase S8/S53" evidence="9">
    <location>
        <begin position="40"/>
        <end position="360"/>
    </location>
</feature>
<keyword evidence="5 6" id="KW-0720">Serine protease</keyword>
<evidence type="ECO:0000256" key="4">
    <source>
        <dbReference type="ARBA" id="ARBA00022801"/>
    </source>
</evidence>
<dbReference type="PROSITE" id="PS00137">
    <property type="entry name" value="SUBTILASE_HIS"/>
    <property type="match status" value="1"/>
</dbReference>
<gene>
    <name evidence="10" type="ORF">HJO_16385</name>
</gene>
<feature type="active site" description="Charge relay system" evidence="6">
    <location>
        <position position="99"/>
    </location>
</feature>
<dbReference type="OrthoDB" id="5405281at2"/>
<accession>A0A059FAL7</accession>
<organism evidence="10 11">
    <name type="scientific">Hyphomonas johnsonii MHS-2</name>
    <dbReference type="NCBI Taxonomy" id="1280950"/>
    <lineage>
        <taxon>Bacteria</taxon>
        <taxon>Pseudomonadati</taxon>
        <taxon>Pseudomonadota</taxon>
        <taxon>Alphaproteobacteria</taxon>
        <taxon>Hyphomonadales</taxon>
        <taxon>Hyphomonadaceae</taxon>
        <taxon>Hyphomonas</taxon>
    </lineage>
</organism>
<dbReference type="InterPro" id="IPR022398">
    <property type="entry name" value="Peptidase_S8_His-AS"/>
</dbReference>
<protein>
    <submittedName>
        <fullName evidence="10">Peptidase S8/S53 subtilisin kexin sedolisin</fullName>
    </submittedName>
</protein>
<comment type="caution">
    <text evidence="10">The sequence shown here is derived from an EMBL/GenBank/DDBJ whole genome shotgun (WGS) entry which is preliminary data.</text>
</comment>
<feature type="non-terminal residue" evidence="10">
    <location>
        <position position="1"/>
    </location>
</feature>
<evidence type="ECO:0000313" key="11">
    <source>
        <dbReference type="Proteomes" id="UP000025171"/>
    </source>
</evidence>
<feature type="active site" description="Charge relay system" evidence="6">
    <location>
        <position position="49"/>
    </location>
</feature>
<evidence type="ECO:0000259" key="9">
    <source>
        <dbReference type="Pfam" id="PF00082"/>
    </source>
</evidence>
<dbReference type="InterPro" id="IPR034061">
    <property type="entry name" value="Peptidases_S8_Autotransporter"/>
</dbReference>
<dbReference type="InterPro" id="IPR015500">
    <property type="entry name" value="Peptidase_S8_subtilisin-rel"/>
</dbReference>
<keyword evidence="2 6" id="KW-0645">Protease</keyword>
<sequence>PPPFPATIAPASAFETREYTATVGLPIVGASSAYSIGATGDGITVAVIDTGVLTDHPDLVGAAITSFDVCAATSCPGYDSNGDPTNMIRQAGDIDTGGHGTLVTGVIAATRQDDYRTTSDDTIANGIQGIAYESSIIAIRADSPGSCARTGEDEECSFADSNTVRAIDYAIAQGADIINLSLGGEIDSDPTLENAVRRAVNAGILVVISAGNEAEPAGTDDMGQPVDAKGQTPSEPAYVAGQATSLGRVVAVGSIDTSRVLSDFSNRAGTASQNFYLLAPGQGIVTTGLDDDVTTPGEPTNDPDSEGDYWRVSGTSFSAPYVAGALALLLDAFPNLKQNPELALQILLDTADDYVDMTPDAVTGDVAGVGTDSVSGVGIMNLSEAFRPQGQQTLSLSTEKVSLGEALAPSGGAFGDWAEHSGAFNGLVFTDKYARGFRLDADAAAANLPDGIVRSRVTNLDRRADFAASQARAVAVGDLSFSWHTPRLQEDITAPYQEEAESTFQARYQFAGGEVEFGRGGGITRLAPDVTLFTEPGIGNAFSTSGNWARVSHDIQFGLTMDLFTATEDARSLTGVSIGRDARFWSFRAGIASAADGETALGGSLQERFGETDKAGMTAYSLEGAWNPVGRLTLSSGVEMASVDLPGVDTQGIWTSRWSVGAAHPAGPGELSLVIAQPRRAETGTIRFLAPTAIDATGQVLQDQISAGLTPSGRQIDYETRYRFNLPGDWTGETSAALSTSPNHISGADDEGVVWFSVGTKW</sequence>
<dbReference type="PROSITE" id="PS51892">
    <property type="entry name" value="SUBTILASE"/>
    <property type="match status" value="1"/>
</dbReference>